<keyword evidence="2" id="KW-1185">Reference proteome</keyword>
<gene>
    <name evidence="1" type="ORF">CUMW_192010</name>
</gene>
<evidence type="ECO:0000313" key="1">
    <source>
        <dbReference type="EMBL" id="GAY59101.1"/>
    </source>
</evidence>
<proteinExistence type="predicted"/>
<reference evidence="1 2" key="1">
    <citation type="journal article" date="2017" name="Front. Genet.">
        <title>Draft sequencing of the heterozygous diploid genome of Satsuma (Citrus unshiu Marc.) using a hybrid assembly approach.</title>
        <authorList>
            <person name="Shimizu T."/>
            <person name="Tanizawa Y."/>
            <person name="Mochizuki T."/>
            <person name="Nagasaki H."/>
            <person name="Yoshioka T."/>
            <person name="Toyoda A."/>
            <person name="Fujiyama A."/>
            <person name="Kaminuma E."/>
            <person name="Nakamura Y."/>
        </authorList>
    </citation>
    <scope>NUCLEOTIDE SEQUENCE [LARGE SCALE GENOMIC DNA]</scope>
    <source>
        <strain evidence="2">cv. Miyagawa wase</strain>
    </source>
</reference>
<dbReference type="Proteomes" id="UP000236630">
    <property type="component" value="Unassembled WGS sequence"/>
</dbReference>
<accession>A0A2H5Q3E2</accession>
<sequence length="59" mass="6526">MENPHCFKLICALLRRRIELTPHLYQTPNPFVPSPHFLPTPSETHTLIAAALAAPASGH</sequence>
<name>A0A2H5Q3E2_CITUN</name>
<comment type="caution">
    <text evidence="1">The sequence shown here is derived from an EMBL/GenBank/DDBJ whole genome shotgun (WGS) entry which is preliminary data.</text>
</comment>
<dbReference type="AlphaFoldDB" id="A0A2H5Q3E2"/>
<protein>
    <submittedName>
        <fullName evidence="1">Uncharacterized protein</fullName>
    </submittedName>
</protein>
<organism evidence="1 2">
    <name type="scientific">Citrus unshiu</name>
    <name type="common">Satsuma mandarin</name>
    <name type="synonym">Citrus nobilis var. unshiu</name>
    <dbReference type="NCBI Taxonomy" id="55188"/>
    <lineage>
        <taxon>Eukaryota</taxon>
        <taxon>Viridiplantae</taxon>
        <taxon>Streptophyta</taxon>
        <taxon>Embryophyta</taxon>
        <taxon>Tracheophyta</taxon>
        <taxon>Spermatophyta</taxon>
        <taxon>Magnoliopsida</taxon>
        <taxon>eudicotyledons</taxon>
        <taxon>Gunneridae</taxon>
        <taxon>Pentapetalae</taxon>
        <taxon>rosids</taxon>
        <taxon>malvids</taxon>
        <taxon>Sapindales</taxon>
        <taxon>Rutaceae</taxon>
        <taxon>Aurantioideae</taxon>
        <taxon>Citrus</taxon>
    </lineage>
</organism>
<evidence type="ECO:0000313" key="2">
    <source>
        <dbReference type="Proteomes" id="UP000236630"/>
    </source>
</evidence>
<dbReference type="EMBL" id="BDQV01000202">
    <property type="protein sequence ID" value="GAY59101.1"/>
    <property type="molecule type" value="Genomic_DNA"/>
</dbReference>